<dbReference type="Pfam" id="PF12728">
    <property type="entry name" value="HTH_17"/>
    <property type="match status" value="1"/>
</dbReference>
<dbReference type="GO" id="GO:0003677">
    <property type="term" value="F:DNA binding"/>
    <property type="evidence" value="ECO:0007669"/>
    <property type="project" value="InterPro"/>
</dbReference>
<dbReference type="HOGENOM" id="CLU_106726_1_0_11"/>
<accession>A0A0F6WRG3</accession>
<protein>
    <recommendedName>
        <fullName evidence="1">Helix-turn-helix domain-containing protein</fullName>
    </recommendedName>
</protein>
<dbReference type="AlphaFoldDB" id="A0A0F6WRG3"/>
<dbReference type="Proteomes" id="UP000034037">
    <property type="component" value="Chromosome"/>
</dbReference>
<evidence type="ECO:0000313" key="2">
    <source>
        <dbReference type="EMBL" id="AKF28305.1"/>
    </source>
</evidence>
<keyword evidence="3" id="KW-1185">Reference proteome</keyword>
<organism evidence="2 3">
    <name type="scientific">[Brevibacterium] flavum</name>
    <dbReference type="NCBI Taxonomy" id="92706"/>
    <lineage>
        <taxon>Bacteria</taxon>
        <taxon>Bacillati</taxon>
        <taxon>Actinomycetota</taxon>
        <taxon>Actinomycetes</taxon>
        <taxon>Mycobacteriales</taxon>
        <taxon>Corynebacteriaceae</taxon>
        <taxon>Corynebacterium</taxon>
    </lineage>
</organism>
<proteinExistence type="predicted"/>
<evidence type="ECO:0000259" key="1">
    <source>
        <dbReference type="Pfam" id="PF12728"/>
    </source>
</evidence>
<gene>
    <name evidence="2" type="ORF">YH66_12545</name>
</gene>
<dbReference type="InterPro" id="IPR041657">
    <property type="entry name" value="HTH_17"/>
</dbReference>
<dbReference type="PATRIC" id="fig|92706.3.peg.2627"/>
<evidence type="ECO:0000313" key="3">
    <source>
        <dbReference type="Proteomes" id="UP000034037"/>
    </source>
</evidence>
<feature type="domain" description="Helix-turn-helix" evidence="1">
    <location>
        <begin position="79"/>
        <end position="127"/>
    </location>
</feature>
<dbReference type="EMBL" id="CP011309">
    <property type="protein sequence ID" value="AKF28305.1"/>
    <property type="molecule type" value="Genomic_DNA"/>
</dbReference>
<dbReference type="InterPro" id="IPR010093">
    <property type="entry name" value="SinI_DNA-bd"/>
</dbReference>
<dbReference type="NCBIfam" id="TIGR01764">
    <property type="entry name" value="excise"/>
    <property type="match status" value="1"/>
</dbReference>
<dbReference type="RefSeq" id="WP_034983151.1">
    <property type="nucleotide sequence ID" value="NZ_CP011309.1"/>
</dbReference>
<reference evidence="2 3" key="1">
    <citation type="submission" date="2015-04" db="EMBL/GenBank/DDBJ databases">
        <title>Complete Genome Sequence of Brevibacterium flavum ATCC 15168.</title>
        <authorList>
            <person name="Ahn J."/>
            <person name="Park G."/>
            <person name="Jeon W."/>
            <person name="Jang Y."/>
            <person name="Jang M."/>
            <person name="Lee H."/>
            <person name="Lee H."/>
        </authorList>
    </citation>
    <scope>NUCLEOTIDE SEQUENCE [LARGE SCALE GENOMIC DNA]</scope>
    <source>
        <strain evidence="2 3">ATCC 15168</strain>
    </source>
</reference>
<name>A0A0F6WRG3_9CORY</name>
<sequence length="149" mass="16438">MSHLQDNELASTAATARKALQKINRVLSDTSTNKDVKVVVEDSDDVIRLPREVAKVLREILVNSAAGRSVGVIPMRAELTTQQAANLLNVSRPHVIKLMDDGILPGHKVGTHRRIYAADVQAYKHQRDIDTRTAADDLTALTEEMGLYE</sequence>